<dbReference type="InterPro" id="IPR002156">
    <property type="entry name" value="RNaseH_domain"/>
</dbReference>
<protein>
    <submittedName>
        <fullName evidence="7">Ankyrin-3</fullName>
    </submittedName>
</protein>
<dbReference type="GO" id="GO:0009190">
    <property type="term" value="P:cyclic nucleotide biosynthetic process"/>
    <property type="evidence" value="ECO:0007669"/>
    <property type="project" value="InterPro"/>
</dbReference>
<dbReference type="Gene3D" id="3.30.420.10">
    <property type="entry name" value="Ribonuclease H-like superfamily/Ribonuclease H"/>
    <property type="match status" value="1"/>
</dbReference>
<evidence type="ECO:0000256" key="2">
    <source>
        <dbReference type="ARBA" id="ARBA00023043"/>
    </source>
</evidence>
<dbReference type="GO" id="GO:0004523">
    <property type="term" value="F:RNA-DNA hybrid ribonuclease activity"/>
    <property type="evidence" value="ECO:0007669"/>
    <property type="project" value="InterPro"/>
</dbReference>
<dbReference type="PANTHER" id="PTHR24161:SF85">
    <property type="entry name" value="PALMITOYLTRANSFERASE HIP14"/>
    <property type="match status" value="1"/>
</dbReference>
<reference evidence="7 8" key="1">
    <citation type="submission" date="2016-02" db="EMBL/GenBank/DDBJ databases">
        <title>Genome analysis of coral dinoflagellate symbionts highlights evolutionary adaptations to a symbiotic lifestyle.</title>
        <authorList>
            <person name="Aranda M."/>
            <person name="Li Y."/>
            <person name="Liew Y.J."/>
            <person name="Baumgarten S."/>
            <person name="Simakov O."/>
            <person name="Wilson M."/>
            <person name="Piel J."/>
            <person name="Ashoor H."/>
            <person name="Bougouffa S."/>
            <person name="Bajic V.B."/>
            <person name="Ryu T."/>
            <person name="Ravasi T."/>
            <person name="Bayer T."/>
            <person name="Micklem G."/>
            <person name="Kim H."/>
            <person name="Bhak J."/>
            <person name="Lajeunesse T.C."/>
            <person name="Voolstra C.R."/>
        </authorList>
    </citation>
    <scope>NUCLEOTIDE SEQUENCE [LARGE SCALE GENOMIC DNA]</scope>
    <source>
        <strain evidence="7 8">CCMP2467</strain>
    </source>
</reference>
<dbReference type="PANTHER" id="PTHR24161">
    <property type="entry name" value="ANK_REP_REGION DOMAIN-CONTAINING PROTEIN-RELATED"/>
    <property type="match status" value="1"/>
</dbReference>
<keyword evidence="8" id="KW-1185">Reference proteome</keyword>
<dbReference type="InterPro" id="IPR036770">
    <property type="entry name" value="Ankyrin_rpt-contain_sf"/>
</dbReference>
<evidence type="ECO:0000256" key="1">
    <source>
        <dbReference type="ARBA" id="ARBA00022737"/>
    </source>
</evidence>
<dbReference type="InterPro" id="IPR029787">
    <property type="entry name" value="Nucleotide_cyclase"/>
</dbReference>
<dbReference type="InterPro" id="IPR002110">
    <property type="entry name" value="Ankyrin_rpt"/>
</dbReference>
<proteinExistence type="predicted"/>
<feature type="region of interest" description="Disordered" evidence="4">
    <location>
        <begin position="1349"/>
        <end position="1383"/>
    </location>
</feature>
<feature type="region of interest" description="Disordered" evidence="4">
    <location>
        <begin position="799"/>
        <end position="862"/>
    </location>
</feature>
<evidence type="ECO:0000256" key="3">
    <source>
        <dbReference type="PROSITE-ProRule" id="PRU00023"/>
    </source>
</evidence>
<feature type="region of interest" description="Disordered" evidence="4">
    <location>
        <begin position="1636"/>
        <end position="1661"/>
    </location>
</feature>
<feature type="repeat" description="ANK" evidence="3">
    <location>
        <begin position="3462"/>
        <end position="3494"/>
    </location>
</feature>
<dbReference type="InterPro" id="IPR001054">
    <property type="entry name" value="A/G_cyclase"/>
</dbReference>
<accession>A0A1Q9ERM8</accession>
<comment type="caution">
    <text evidence="7">The sequence shown here is derived from an EMBL/GenBank/DDBJ whole genome shotgun (WGS) entry which is preliminary data.</text>
</comment>
<dbReference type="SUPFAM" id="SSF55073">
    <property type="entry name" value="Nucleotide cyclase"/>
    <property type="match status" value="1"/>
</dbReference>
<dbReference type="Proteomes" id="UP000186817">
    <property type="component" value="Unassembled WGS sequence"/>
</dbReference>
<feature type="repeat" description="ANK" evidence="3">
    <location>
        <begin position="3327"/>
        <end position="3350"/>
    </location>
</feature>
<feature type="region of interest" description="Disordered" evidence="4">
    <location>
        <begin position="391"/>
        <end position="448"/>
    </location>
</feature>
<feature type="repeat" description="ANK" evidence="3">
    <location>
        <begin position="3396"/>
        <end position="3428"/>
    </location>
</feature>
<evidence type="ECO:0000313" key="8">
    <source>
        <dbReference type="Proteomes" id="UP000186817"/>
    </source>
</evidence>
<dbReference type="SMART" id="SM00248">
    <property type="entry name" value="ANK"/>
    <property type="match status" value="5"/>
</dbReference>
<sequence length="3673" mass="397027">MVSHADSSSCPAGDLCPSELRPSTLTGRSSACPAKSIDIPSRHDPDGLPEGRWLGITMYSPFHQTAAFALPDAACTDIPAIHAAIRAEGRLQCEEHDQLVPLCPQLFAGYLYLLSFPSVIVQGRRPHCAVVLDLSRVGGPCYADVVPIDLCLNELWEKVGHMLNIDVQDVPVHVWIGEARQPASRGGVFNLFHGVLITVVRADIPGNQVPPPLYSAIHLLQDSGSWGRIDHMLSPRKAHCLAVCCGLKIDPVFPAFFPRFFKAEVALRVCRLDSTQATVFLVDNQPILGIQGEPCQQTAVVVPSPPLAETSEGPQTAVLAYFLDLRPLGIAPRLVVLAQPNPDLPDILGAADVEFPAGLCGVLLSNRLYGSLQILRIGWAPDLATAVCDRLSSPNGQAQPTPVTASASPSGPSAADGSFPFGPGHAGQAIPHNAPTDVRPADDPPTAHAALNLASPDAELVEIVTATFVVFSPRFRYEVVRLELSQDCEVEQALVEVSEARRSDVSVAFDCLLEVDPQPDLSFASVLAVPVWAACKICLVDTRAIDGRLYSQQFTDELNRSSILLQIEVPDLPGTRVFLAGRELAATGLHSIPHGGLLLVVPSTVRLGPRFQLSQLLTGLAEWDAPCPFLDAGTSTEFLMLSDGLPRILPVDLDGITTSAKFKLMASEAFRYSVDATTICPTIPRISDLVHLGRMCQAVIAATERICRIPVPPGRLMVRQHIAFLDRRLLLEDVTWLLAPHGVLEVSHLEKDYLERAPFGHSLSITVGRRETRGYREFIHVAHGEVLGMRFVEDLPADEVDLHSSPSDGDPSHGGSRSDPDSDSDDSAPSSSESEPDDKARSANRSRSPRGARPPPPSDDVRSCKCLVQRLLPIASARPPFWPSLPTHVFRHGASYSISLVFADAAFPSCARDFHSWGPPVASHFMSFMSKLGVVAGDADLGLRLGASEWGLFGAALSCKTLDEPTSSSPRLQMAINCLRYFALRIGDGWRYRSPNGAAHVVSDGESDASDGDSDAEPMHLHFTILTPGFGPERVAISLRVPVTLHEAISELQSQRVSGRAYAFPHVVPARPQPCPGSAVVLALPAWYPTDALSKVFLCFDTSIVDGRVFAVPSPPYVSRRHLLHLAHLLDRGPFDVHLGDDPVPLAGAGQHHVATGDVVLFVPAGAAVPTLSSLAVMLLSRQDWSSVSTFPRASADGQYGLIHDSEAVLFFSHFEEPTTYRAQIAACVGIRQQQLRIFPSSPRVCNATLNGHPCRTIIAVYELFQHTAGPPFCVLVDARALLQGWRTIAADAGHISCDRLRADLQTDLPAGWRVSLCGILDDVDLIAVSPGQVIVAEVISMPAPIEMPNHAPDGTSDETVRGTGAFSADAAPSPDIGTGTPGHPSNDYEDFAAGTDVGNAAPCARTDAAAFRACSFLIAGQNYALEHVEVRLHVDVTLPEALRAVSAARAPRAVGCLPLVQAVYPQPQGVLGPASPTWVLGDEASFLFDVRPSRYHFFWHDVAGAVRSIASDLTFQYALLDPPDFAYKGTAARDILAALRSADFLPSVTSWPVVCFIDARPLLLSITYQVCPDGLLDVNDVIARYVPRCPAGYEVRLFNSTFDVQQPGSLIAVAAGEVLTVLLCFVGAPVSVGPPNEPFDDDDGSVDPRPDGGMSPRTLRDFPSASSVVTSSLADTGGTGHVDAGRHVHPVQSFLVTWLARISHDAVLAGSWRTTSVWSLAGWPELDLAVCRDLFSNLRHCCTPICSGDLGHDLSGRVHGNHIRTVDVWGCALYFAYIALLLWAVASRAEMVLLLTWVCSLASNGRNVRRLFGICLLLGVSGQPAAAMQLRTPAPGRTVHADVPRPLCSSGPAHFFPPAPLGNRTLPTPCRGRCSGPPSIGAALDVDVEVNTLLWEAVRRPDCQAYFLAATLLDTLIEHFEGAPVTATLDVEFTDTAVDASVPVRLCLADALSDGDEVLHTADCCPAAALPPETQCFDLEARQCQLPCSVADVQQVFSHTPFSVLQSAPTGLDDPDRFREWVAQGYVGRSPAPNEVLVLTSDGSFSDRAQTAGWAVAVSLVPTDMLCLPGQFIGCFGGSMRDFQAHLPDGTPLLDPYLAEVAGLLCASIAAAQLPWHGTVLFRADNIAALTGVQGSSGLTNHPLCLLARDLHSALQVGHHCHAYYQHVLGHSGDAANELADALASRSASNGRRFFPFGFDFSYWCGMQGLRSRWLPHLCMALCRAEEFPTLHADVHSWARGSGVCHHPPEFAMAPFLRDAFEAPTSAALRPATIRLVTYNALSLLGDVPSTHPLADGLHGATGRVALLARILDAKQISLAGLQECRTPKGTFHCAPYRRLASGSDSNACYGVELWLHRDSPVEAASAVVLHADPTRIIVSATCAGSPIRLIVAHDLNGDFLHQLLSFLSSWLPATFPDCAYGDGGTLYQKRNGSLDRSDYVGVPDTWARGLCQAWVDPHISSGHACLDHFAAVVSVYLDLGSASRRKKATRIDATAISDPVNQERVEQIIRAAPRPAWAVDASEHAAVVVEHLYSALAQQFPASKRRMRASYLSEQTGALHQAVSGLRHRVRAHKLALRAALLRCALLAWRSAGVDFASLFVGPWLWQLRTHYGLCCMLLRRFGLQLRRQCRTDRAAHFERLADEINGAEVQVLHQQVKRVLKPKRYRKAGADPLPLLLRKDGSVCQSLDESIAAWRTHFGDLEDGVPVSVGDLVTTCRARQQSFVGTDSVPTQEVIFQAAEPAGLKGGRRGCSADMGHFFLSCGFFHYCQVRGLSCAVLFLDLTSAYYGVIRETVMGSGLTGRSLEAMAESLSLTKEDLQLLRHYVACEPVLESQNASTLLSELTREMHASTWFVLAQDSQVMHTHRGTRPGGALADIVFNVLFGKVLQRRDPQAFRGTTPVVPWDGAFSPFPSANCAPETGEPQSVGDVIYADDLATFVVSNTAAGLRPAISGVASATLDVWGPHGLRPNYGPRKTAAIIAAHGKGSRQVRREFFGDLRAKLTVFLEHAGAARIDLVTHYKHLGSHLTYDGSMLTEIKYRLALGRAAFKEGRQRLFACKRISIQRRASLFRTHVLSAVLAGAGTWPWLSTTEWQTFSGGIINLYRQLLCLKTEGGYEVTTAQILTRCGLPSPTCLLSVARLRFLGQLTRHGPAPAWAILRWYSSFQRAAAAACRWLLQAVAGTSTLGDPVLDWESWRVLILDRPGHWKGLLKRAEAWHCEATAMVAAIDLGKLQSADDVTIFETVKDDRPDIFGQWESQGLDAARRGDVTRLQELLSDGWRPFDAESLDHNGASALDWAAGAGHREVVELLLPLAEGIQCCRRDGRGPAHWAARHGQTEVLRLLVERFLGAVDWVRLGLEFVLMLKDGQPQTHVHPFLDSDTRRAFVNLRTTNGGTMLMLASYGGHLEACEALLALRADLFARNAWDCDAGHFAAMGGSVAVCRWLAAQGLSLCRPQVSGHTALDKALDAGQEEVVRFLRAGGAQAQAKEPVPEFSASGSLEGQRAHPTPVEVTLHSGTVLNLQCSVHTGEVLAGNIGSPTRMKYGLLGDGVNLIGELFVARTIGKLVLKGRTTPTHTLEVIGRKGHIPQDLEQAAESHENGFTLFSEGRFEEAKVLFEQANSVFCEYDEGAVPQDKPSALLCDMCNMYVKNPPPMDKWDGSEHLNKKAW</sequence>
<dbReference type="PROSITE" id="PS50297">
    <property type="entry name" value="ANK_REP_REGION"/>
    <property type="match status" value="1"/>
</dbReference>
<dbReference type="GO" id="GO:0035556">
    <property type="term" value="P:intracellular signal transduction"/>
    <property type="evidence" value="ECO:0007669"/>
    <property type="project" value="InterPro"/>
</dbReference>
<dbReference type="SUPFAM" id="SSF48403">
    <property type="entry name" value="Ankyrin repeat"/>
    <property type="match status" value="1"/>
</dbReference>
<feature type="compositionally biased region" description="Low complexity" evidence="4">
    <location>
        <begin position="398"/>
        <end position="420"/>
    </location>
</feature>
<keyword evidence="2 3" id="KW-0040">ANK repeat</keyword>
<dbReference type="Pfam" id="PF12796">
    <property type="entry name" value="Ank_2"/>
    <property type="match status" value="2"/>
</dbReference>
<keyword evidence="1" id="KW-0677">Repeat</keyword>
<evidence type="ECO:0000259" key="6">
    <source>
        <dbReference type="PROSITE" id="PS50879"/>
    </source>
</evidence>
<dbReference type="GO" id="GO:0003676">
    <property type="term" value="F:nucleic acid binding"/>
    <property type="evidence" value="ECO:0007669"/>
    <property type="project" value="InterPro"/>
</dbReference>
<evidence type="ECO:0000259" key="5">
    <source>
        <dbReference type="PROSITE" id="PS50125"/>
    </source>
</evidence>
<dbReference type="EMBL" id="LSRX01000085">
    <property type="protein sequence ID" value="OLQ10048.1"/>
    <property type="molecule type" value="Genomic_DNA"/>
</dbReference>
<dbReference type="InterPro" id="IPR012337">
    <property type="entry name" value="RNaseH-like_sf"/>
</dbReference>
<dbReference type="OrthoDB" id="341259at2759"/>
<feature type="domain" description="Guanylate cyclase" evidence="5">
    <location>
        <begin position="3524"/>
        <end position="3562"/>
    </location>
</feature>
<gene>
    <name evidence="7" type="primary">ANK3</name>
    <name evidence="7" type="ORF">AK812_SmicGene6261</name>
</gene>
<dbReference type="PROSITE" id="PS50879">
    <property type="entry name" value="RNASE_H_1"/>
    <property type="match status" value="1"/>
</dbReference>
<name>A0A1Q9ERM8_SYMMI</name>
<evidence type="ECO:0000256" key="4">
    <source>
        <dbReference type="SAM" id="MobiDB-lite"/>
    </source>
</evidence>
<dbReference type="Gene3D" id="1.25.40.20">
    <property type="entry name" value="Ankyrin repeat-containing domain"/>
    <property type="match status" value="2"/>
</dbReference>
<evidence type="ECO:0000313" key="7">
    <source>
        <dbReference type="EMBL" id="OLQ10048.1"/>
    </source>
</evidence>
<feature type="domain" description="RNase H type-1" evidence="6">
    <location>
        <begin position="2034"/>
        <end position="2190"/>
    </location>
</feature>
<dbReference type="SUPFAM" id="SSF53098">
    <property type="entry name" value="Ribonuclease H-like"/>
    <property type="match status" value="1"/>
</dbReference>
<feature type="compositionally biased region" description="Low complexity" evidence="4">
    <location>
        <begin position="804"/>
        <end position="817"/>
    </location>
</feature>
<dbReference type="Gene3D" id="3.30.70.1230">
    <property type="entry name" value="Nucleotide cyclase"/>
    <property type="match status" value="1"/>
</dbReference>
<dbReference type="PROSITE" id="PS50088">
    <property type="entry name" value="ANK_REPEAT"/>
    <property type="match status" value="3"/>
</dbReference>
<dbReference type="InterPro" id="IPR036397">
    <property type="entry name" value="RNaseH_sf"/>
</dbReference>
<organism evidence="7 8">
    <name type="scientific">Symbiodinium microadriaticum</name>
    <name type="common">Dinoflagellate</name>
    <name type="synonym">Zooxanthella microadriatica</name>
    <dbReference type="NCBI Taxonomy" id="2951"/>
    <lineage>
        <taxon>Eukaryota</taxon>
        <taxon>Sar</taxon>
        <taxon>Alveolata</taxon>
        <taxon>Dinophyceae</taxon>
        <taxon>Suessiales</taxon>
        <taxon>Symbiodiniaceae</taxon>
        <taxon>Symbiodinium</taxon>
    </lineage>
</organism>
<dbReference type="PROSITE" id="PS50125">
    <property type="entry name" value="GUANYLATE_CYCLASE_2"/>
    <property type="match status" value="1"/>
</dbReference>
<feature type="region of interest" description="Disordered" evidence="4">
    <location>
        <begin position="24"/>
        <end position="46"/>
    </location>
</feature>